<evidence type="ECO:0000256" key="1">
    <source>
        <dbReference type="ARBA" id="ARBA00010638"/>
    </source>
</evidence>
<sequence>MNTADIDQQKRIIRKEIKLLKQNYSEQQSKEMSMPILEKLESLKEFKEARTIMLYWSMKDEVFSHDFVCKWAKEKKVILPSVKGQTLDLKVFAGKEELVDGENYGIPEPDGPVFMAEDEIDLILIPGVAFDKANNRMGRGKAYYDRLLQSLSAYKVGICFHFQLLDDVPIDEHDIKMDAIVY</sequence>
<dbReference type="InterPro" id="IPR024185">
    <property type="entry name" value="FTHF_cligase-like_sf"/>
</dbReference>
<keyword evidence="2 4" id="KW-0547">Nucleotide-binding</keyword>
<dbReference type="NCBIfam" id="TIGR02727">
    <property type="entry name" value="MTHFS_bact"/>
    <property type="match status" value="1"/>
</dbReference>
<dbReference type="PANTHER" id="PTHR23407">
    <property type="entry name" value="ATPASE INHIBITOR/5-FORMYLTETRAHYDROFOLATE CYCLO-LIGASE"/>
    <property type="match status" value="1"/>
</dbReference>
<dbReference type="Pfam" id="PF01812">
    <property type="entry name" value="5-FTHF_cyc-lig"/>
    <property type="match status" value="1"/>
</dbReference>
<protein>
    <recommendedName>
        <fullName evidence="4">5-formyltetrahydrofolate cyclo-ligase</fullName>
        <ecNumber evidence="4">6.3.3.2</ecNumber>
    </recommendedName>
</protein>
<dbReference type="PIRSF" id="PIRSF006806">
    <property type="entry name" value="FTHF_cligase"/>
    <property type="match status" value="1"/>
</dbReference>
<accession>A0ABT5VTD2</accession>
<name>A0ABT5VTD2_9BACT</name>
<dbReference type="InterPro" id="IPR002698">
    <property type="entry name" value="FTHF_cligase"/>
</dbReference>
<dbReference type="EMBL" id="JAKJSC010000002">
    <property type="protein sequence ID" value="MDE5418684.1"/>
    <property type="molecule type" value="Genomic_DNA"/>
</dbReference>
<comment type="caution">
    <text evidence="5">The sequence shown here is derived from an EMBL/GenBank/DDBJ whole genome shotgun (WGS) entry which is preliminary data.</text>
</comment>
<comment type="similarity">
    <text evidence="1 4">Belongs to the 5-formyltetrahydrofolate cyclo-ligase family.</text>
</comment>
<keyword evidence="3 4" id="KW-0067">ATP-binding</keyword>
<evidence type="ECO:0000256" key="2">
    <source>
        <dbReference type="ARBA" id="ARBA00022741"/>
    </source>
</evidence>
<dbReference type="GO" id="GO:0030272">
    <property type="term" value="F:5-formyltetrahydrofolate cyclo-ligase activity"/>
    <property type="evidence" value="ECO:0007669"/>
    <property type="project" value="UniProtKB-EC"/>
</dbReference>
<evidence type="ECO:0000256" key="3">
    <source>
        <dbReference type="ARBA" id="ARBA00022840"/>
    </source>
</evidence>
<evidence type="ECO:0000313" key="6">
    <source>
        <dbReference type="Proteomes" id="UP001528920"/>
    </source>
</evidence>
<evidence type="ECO:0000313" key="5">
    <source>
        <dbReference type="EMBL" id="MDE5418684.1"/>
    </source>
</evidence>
<proteinExistence type="inferred from homology"/>
<gene>
    <name evidence="5" type="ORF">L3049_11760</name>
</gene>
<dbReference type="Proteomes" id="UP001528920">
    <property type="component" value="Unassembled WGS sequence"/>
</dbReference>
<dbReference type="EC" id="6.3.3.2" evidence="4"/>
<dbReference type="RefSeq" id="WP_275110019.1">
    <property type="nucleotide sequence ID" value="NZ_JAKJSC010000002.1"/>
</dbReference>
<keyword evidence="4" id="KW-0479">Metal-binding</keyword>
<comment type="cofactor">
    <cofactor evidence="4">
        <name>Mg(2+)</name>
        <dbReference type="ChEBI" id="CHEBI:18420"/>
    </cofactor>
</comment>
<organism evidence="5 6">
    <name type="scientific">Paralabilibaculum antarcticum</name>
    <dbReference type="NCBI Taxonomy" id="2912572"/>
    <lineage>
        <taxon>Bacteria</taxon>
        <taxon>Pseudomonadati</taxon>
        <taxon>Bacteroidota</taxon>
        <taxon>Bacteroidia</taxon>
        <taxon>Marinilabiliales</taxon>
        <taxon>Marinifilaceae</taxon>
        <taxon>Paralabilibaculum</taxon>
    </lineage>
</organism>
<keyword evidence="6" id="KW-1185">Reference proteome</keyword>
<keyword evidence="4" id="KW-0460">Magnesium</keyword>
<dbReference type="InterPro" id="IPR037171">
    <property type="entry name" value="NagB/RpiA_transferase-like"/>
</dbReference>
<dbReference type="SUPFAM" id="SSF100950">
    <property type="entry name" value="NagB/RpiA/CoA transferase-like"/>
    <property type="match status" value="1"/>
</dbReference>
<evidence type="ECO:0000256" key="4">
    <source>
        <dbReference type="RuleBase" id="RU361279"/>
    </source>
</evidence>
<dbReference type="PANTHER" id="PTHR23407:SF1">
    <property type="entry name" value="5-FORMYLTETRAHYDROFOLATE CYCLO-LIGASE"/>
    <property type="match status" value="1"/>
</dbReference>
<reference evidence="5 6" key="1">
    <citation type="submission" date="2022-01" db="EMBL/GenBank/DDBJ databases">
        <title>Labilibaculum sp. nov, a marine bacterium isolated from Antarctica.</title>
        <authorList>
            <person name="Dai W."/>
        </authorList>
    </citation>
    <scope>NUCLEOTIDE SEQUENCE [LARGE SCALE GENOMIC DNA]</scope>
    <source>
        <strain evidence="5 6">DW002</strain>
    </source>
</reference>
<comment type="catalytic activity">
    <reaction evidence="4">
        <text>(6S)-5-formyl-5,6,7,8-tetrahydrofolate + ATP = (6R)-5,10-methenyltetrahydrofolate + ADP + phosphate</text>
        <dbReference type="Rhea" id="RHEA:10488"/>
        <dbReference type="ChEBI" id="CHEBI:30616"/>
        <dbReference type="ChEBI" id="CHEBI:43474"/>
        <dbReference type="ChEBI" id="CHEBI:57455"/>
        <dbReference type="ChEBI" id="CHEBI:57457"/>
        <dbReference type="ChEBI" id="CHEBI:456216"/>
        <dbReference type="EC" id="6.3.3.2"/>
    </reaction>
</comment>
<dbReference type="Gene3D" id="3.40.50.10420">
    <property type="entry name" value="NagB/RpiA/CoA transferase-like"/>
    <property type="match status" value="1"/>
</dbReference>
<keyword evidence="5" id="KW-0436">Ligase</keyword>